<dbReference type="InterPro" id="IPR005805">
    <property type="entry name" value="Rieske_Fe-S_prot_C"/>
</dbReference>
<dbReference type="CDD" id="cd03467">
    <property type="entry name" value="Rieske"/>
    <property type="match status" value="1"/>
</dbReference>
<dbReference type="GO" id="GO:0046872">
    <property type="term" value="F:metal ion binding"/>
    <property type="evidence" value="ECO:0007669"/>
    <property type="project" value="UniProtKB-KW"/>
</dbReference>
<dbReference type="PANTHER" id="PTHR10134">
    <property type="entry name" value="CYTOCHROME B-C1 COMPLEX SUBUNIT RIESKE, MITOCHONDRIAL"/>
    <property type="match status" value="1"/>
</dbReference>
<feature type="domain" description="Rieske" evidence="7">
    <location>
        <begin position="42"/>
        <end position="106"/>
    </location>
</feature>
<protein>
    <submittedName>
        <fullName evidence="8">Unannotated protein</fullName>
    </submittedName>
</protein>
<organism evidence="8">
    <name type="scientific">freshwater metagenome</name>
    <dbReference type="NCBI Taxonomy" id="449393"/>
    <lineage>
        <taxon>unclassified sequences</taxon>
        <taxon>metagenomes</taxon>
        <taxon>ecological metagenomes</taxon>
    </lineage>
</organism>
<gene>
    <name evidence="8" type="ORF">UFOPK1726_00509</name>
</gene>
<keyword evidence="1" id="KW-0001">2Fe-2S</keyword>
<evidence type="ECO:0000256" key="1">
    <source>
        <dbReference type="ARBA" id="ARBA00022714"/>
    </source>
</evidence>
<proteinExistence type="predicted"/>
<name>A0A6J6EEY2_9ZZZZ</name>
<dbReference type="SUPFAM" id="SSF50022">
    <property type="entry name" value="ISP domain"/>
    <property type="match status" value="1"/>
</dbReference>
<keyword evidence="5" id="KW-1015">Disulfide bond</keyword>
<evidence type="ECO:0000256" key="6">
    <source>
        <dbReference type="ARBA" id="ARBA00034078"/>
    </source>
</evidence>
<dbReference type="PRINTS" id="PR00162">
    <property type="entry name" value="RIESKE"/>
</dbReference>
<keyword evidence="2" id="KW-0479">Metal-binding</keyword>
<evidence type="ECO:0000256" key="2">
    <source>
        <dbReference type="ARBA" id="ARBA00022723"/>
    </source>
</evidence>
<reference evidence="8" key="1">
    <citation type="submission" date="2020-05" db="EMBL/GenBank/DDBJ databases">
        <authorList>
            <person name="Chiriac C."/>
            <person name="Salcher M."/>
            <person name="Ghai R."/>
            <person name="Kavagutti S V."/>
        </authorList>
    </citation>
    <scope>NUCLEOTIDE SEQUENCE</scope>
</reference>
<evidence type="ECO:0000256" key="5">
    <source>
        <dbReference type="ARBA" id="ARBA00023157"/>
    </source>
</evidence>
<dbReference type="PROSITE" id="PS51296">
    <property type="entry name" value="RIESKE"/>
    <property type="match status" value="1"/>
</dbReference>
<evidence type="ECO:0000256" key="3">
    <source>
        <dbReference type="ARBA" id="ARBA00023004"/>
    </source>
</evidence>
<dbReference type="EMBL" id="CAEZTT010000044">
    <property type="protein sequence ID" value="CAB4574922.1"/>
    <property type="molecule type" value="Genomic_DNA"/>
</dbReference>
<dbReference type="InterPro" id="IPR036922">
    <property type="entry name" value="Rieske_2Fe-2S_sf"/>
</dbReference>
<evidence type="ECO:0000313" key="8">
    <source>
        <dbReference type="EMBL" id="CAB4574922.1"/>
    </source>
</evidence>
<comment type="cofactor">
    <cofactor evidence="6">
        <name>[2Fe-2S] cluster</name>
        <dbReference type="ChEBI" id="CHEBI:190135"/>
    </cofactor>
</comment>
<evidence type="ECO:0000259" key="7">
    <source>
        <dbReference type="PROSITE" id="PS51296"/>
    </source>
</evidence>
<dbReference type="Gene3D" id="2.102.10.10">
    <property type="entry name" value="Rieske [2Fe-2S] iron-sulphur domain"/>
    <property type="match status" value="1"/>
</dbReference>
<dbReference type="Pfam" id="PF00355">
    <property type="entry name" value="Rieske"/>
    <property type="match status" value="1"/>
</dbReference>
<keyword evidence="4" id="KW-0411">Iron-sulfur</keyword>
<dbReference type="GO" id="GO:0016020">
    <property type="term" value="C:membrane"/>
    <property type="evidence" value="ECO:0007669"/>
    <property type="project" value="InterPro"/>
</dbReference>
<keyword evidence="3" id="KW-0408">Iron</keyword>
<dbReference type="GO" id="GO:0051537">
    <property type="term" value="F:2 iron, 2 sulfur cluster binding"/>
    <property type="evidence" value="ECO:0007669"/>
    <property type="project" value="UniProtKB-KW"/>
</dbReference>
<dbReference type="InterPro" id="IPR017941">
    <property type="entry name" value="Rieske_2Fe-2S"/>
</dbReference>
<sequence>MKEWEEENHNLNARAKTSILVVRMTPEQLRTSQGEGWDYQGIVAYSKICTHVGCPIALYEHRTHHLLCPCHQSTFDLADSGNVVFGPAARRLPQLPLGVDEEGYLVALSDFQEPVGPSFWERG</sequence>
<accession>A0A6J6EEY2</accession>
<evidence type="ECO:0000256" key="4">
    <source>
        <dbReference type="ARBA" id="ARBA00023014"/>
    </source>
</evidence>
<dbReference type="AlphaFoldDB" id="A0A6J6EEY2"/>
<dbReference type="InterPro" id="IPR014349">
    <property type="entry name" value="Rieske_Fe-S_prot"/>
</dbReference>